<reference evidence="1 2" key="1">
    <citation type="submission" date="2023-12" db="EMBL/GenBank/DDBJ databases">
        <title>Streptomyces sp. V4-01.</title>
        <authorList>
            <person name="Somphong A."/>
            <person name="Phongsopitanun W."/>
        </authorList>
    </citation>
    <scope>NUCLEOTIDE SEQUENCE [LARGE SCALE GENOMIC DNA]</scope>
    <source>
        <strain evidence="1 2">V4-01</strain>
    </source>
</reference>
<comment type="caution">
    <text evidence="1">The sequence shown here is derived from an EMBL/GenBank/DDBJ whole genome shotgun (WGS) entry which is preliminary data.</text>
</comment>
<organism evidence="1 2">
    <name type="scientific">Actinacidiphila polyblastidii</name>
    <dbReference type="NCBI Taxonomy" id="3110430"/>
    <lineage>
        <taxon>Bacteria</taxon>
        <taxon>Bacillati</taxon>
        <taxon>Actinomycetota</taxon>
        <taxon>Actinomycetes</taxon>
        <taxon>Kitasatosporales</taxon>
        <taxon>Streptomycetaceae</taxon>
        <taxon>Actinacidiphila</taxon>
    </lineage>
</organism>
<gene>
    <name evidence="1" type="ORF">V2S66_31490</name>
</gene>
<name>A0ABU7PL78_9ACTN</name>
<protein>
    <submittedName>
        <fullName evidence="1">Uncharacterized protein</fullName>
    </submittedName>
</protein>
<evidence type="ECO:0000313" key="2">
    <source>
        <dbReference type="Proteomes" id="UP001344658"/>
    </source>
</evidence>
<dbReference type="EMBL" id="JAZEWV010000046">
    <property type="protein sequence ID" value="MEE4546476.1"/>
    <property type="molecule type" value="Genomic_DNA"/>
</dbReference>
<evidence type="ECO:0000313" key="1">
    <source>
        <dbReference type="EMBL" id="MEE4546476.1"/>
    </source>
</evidence>
<sequence>MICLKCRTAADARAPRDQHCGDAKCPCGHRTDRYRAPNGFAAIAAMYDQLARVGEAQNARVAAALRRVEPMPGDRVITFPHTTTEG</sequence>
<keyword evidence="2" id="KW-1185">Reference proteome</keyword>
<dbReference type="Proteomes" id="UP001344658">
    <property type="component" value="Unassembled WGS sequence"/>
</dbReference>
<proteinExistence type="predicted"/>
<dbReference type="RefSeq" id="WP_330800176.1">
    <property type="nucleotide sequence ID" value="NZ_JAZEWV010000046.1"/>
</dbReference>
<accession>A0ABU7PL78</accession>